<dbReference type="Proteomes" id="UP000269396">
    <property type="component" value="Unassembled WGS sequence"/>
</dbReference>
<proteinExistence type="predicted"/>
<accession>A0A183Q223</accession>
<protein>
    <submittedName>
        <fullName evidence="1">Uncharacterized protein</fullName>
    </submittedName>
</protein>
<dbReference type="EMBL" id="UZAL01045032">
    <property type="protein sequence ID" value="VDP83054.1"/>
    <property type="molecule type" value="Genomic_DNA"/>
</dbReference>
<gene>
    <name evidence="1" type="ORF">SMTD_LOCUS20659</name>
</gene>
<organism evidence="1 2">
    <name type="scientific">Schistosoma mattheei</name>
    <dbReference type="NCBI Taxonomy" id="31246"/>
    <lineage>
        <taxon>Eukaryota</taxon>
        <taxon>Metazoa</taxon>
        <taxon>Spiralia</taxon>
        <taxon>Lophotrochozoa</taxon>
        <taxon>Platyhelminthes</taxon>
        <taxon>Trematoda</taxon>
        <taxon>Digenea</taxon>
        <taxon>Strigeidida</taxon>
        <taxon>Schistosomatoidea</taxon>
        <taxon>Schistosomatidae</taxon>
        <taxon>Schistosoma</taxon>
    </lineage>
</organism>
<sequence>MNDHISNSTIQINKSFYHHLLPYYRYQSIGLISRTRSAPLSLATNSNITNYRPIQLQNLNHVHNLTNSMNIPTSVTSAANLLAMEAATINYGNQQSNQSIIEHDQFNGIQNNNNNN</sequence>
<keyword evidence="2" id="KW-1185">Reference proteome</keyword>
<reference evidence="1 2" key="1">
    <citation type="submission" date="2018-11" db="EMBL/GenBank/DDBJ databases">
        <authorList>
            <consortium name="Pathogen Informatics"/>
        </authorList>
    </citation>
    <scope>NUCLEOTIDE SEQUENCE [LARGE SCALE GENOMIC DNA]</scope>
    <source>
        <strain>Denwood</strain>
        <strain evidence="2">Zambia</strain>
    </source>
</reference>
<dbReference type="AlphaFoldDB" id="A0A183Q223"/>
<evidence type="ECO:0000313" key="2">
    <source>
        <dbReference type="Proteomes" id="UP000269396"/>
    </source>
</evidence>
<dbReference type="STRING" id="31246.A0A183Q223"/>
<name>A0A183Q223_9TREM</name>
<feature type="non-terminal residue" evidence="1">
    <location>
        <position position="116"/>
    </location>
</feature>
<evidence type="ECO:0000313" key="1">
    <source>
        <dbReference type="EMBL" id="VDP83054.1"/>
    </source>
</evidence>